<keyword evidence="8" id="KW-1185">Reference proteome</keyword>
<comment type="caution">
    <text evidence="7">The sequence shown here is derived from an EMBL/GenBank/DDBJ whole genome shotgun (WGS) entry which is preliminary data.</text>
</comment>
<accession>A0AAV6X2B2</accession>
<dbReference type="InterPro" id="IPR043561">
    <property type="entry name" value="LHW-like"/>
</dbReference>
<dbReference type="InterPro" id="IPR025610">
    <property type="entry name" value="MYC/MYB_N"/>
</dbReference>
<feature type="domain" description="BHLH" evidence="6">
    <location>
        <begin position="536"/>
        <end position="585"/>
    </location>
</feature>
<keyword evidence="3" id="KW-0804">Transcription</keyword>
<evidence type="ECO:0000256" key="3">
    <source>
        <dbReference type="ARBA" id="ARBA00023163"/>
    </source>
</evidence>
<gene>
    <name evidence="7" type="ORF">BUALT_Bualt09G0116400</name>
</gene>
<evidence type="ECO:0000313" key="8">
    <source>
        <dbReference type="Proteomes" id="UP000826271"/>
    </source>
</evidence>
<keyword evidence="2" id="KW-0805">Transcription regulation</keyword>
<protein>
    <recommendedName>
        <fullName evidence="6">BHLH domain-containing protein</fullName>
    </recommendedName>
</protein>
<proteinExistence type="predicted"/>
<evidence type="ECO:0000313" key="7">
    <source>
        <dbReference type="EMBL" id="KAG8376941.1"/>
    </source>
</evidence>
<dbReference type="AlphaFoldDB" id="A0AAV6X2B2"/>
<sequence length="745" mass="83689">MGISSLRPFLQSLCCNSPWNYAVFWKLKHQHEMILVSEDGFCDILKPKNSMMDSVEDSYLENSNKILSIFNSSVHDGTPVEYSVGLAVTEMSRAFHVVGKGLVGNAAYTGNACWIYSDSIATDLLESVLVTEYPDEWLLQLAAGIKTVLLVPVSTGGVLQLGSMEMVAEDASLVAYVKDKFEAHKESDIYNWRLSTQQFSPMSTFMENFEEPSTITTENLYEGHKFIHADKTKDCDLFANQMMQVITVQDLCNTPVWGVANTIENVIESEIRQQALDMMHVAEPPSEDNKCTITENNISKSAQLDERLRAFPYCDNFDWGTYGDFVNELMDINFEKGATEPFMSNDFDNACSEHGNNSFSFPRDFELQKALGPAVGDHTYQYTYDSSISSHNVDRSLVHDKEPFYHMDTSGVGSTEFSTKQVVDMEHILESVLANERSSSDDNSSDKSNVTSCNMLPGKLLASSKIPCQSKRRASVEEDTVSWSFFTSAFTDQEKSLSSVESRMSVLADRPQLGKVYDSLNPGKLSRLSSTNKRKVRGEDNQRPRPRDRQLIQDRIKELRKLVPNSEKSSIDGLLDKTIKHMMFLRGVTDQADKLRRHILKEEADEKITKTAEVKYSHQNGTSWAVELGNEQQLCPIVVKDLDHPGHMLIEMLCTDHGRFLEIADVIHRLKLTILKGIMEKSSDDSWARFVVEYLLILSNADLGKLPSPGYLLAADATVATNTAAYLKQDLSLSVVILLDSHVYL</sequence>
<feature type="compositionally biased region" description="Basic and acidic residues" evidence="5">
    <location>
        <begin position="537"/>
        <end position="548"/>
    </location>
</feature>
<dbReference type="Proteomes" id="UP000826271">
    <property type="component" value="Unassembled WGS sequence"/>
</dbReference>
<dbReference type="GO" id="GO:0005634">
    <property type="term" value="C:nucleus"/>
    <property type="evidence" value="ECO:0007669"/>
    <property type="project" value="UniProtKB-SubCell"/>
</dbReference>
<dbReference type="Pfam" id="PF23176">
    <property type="entry name" value="bHLH_LHW"/>
    <property type="match status" value="1"/>
</dbReference>
<reference evidence="7" key="1">
    <citation type="submission" date="2019-10" db="EMBL/GenBank/DDBJ databases">
        <authorList>
            <person name="Zhang R."/>
            <person name="Pan Y."/>
            <person name="Wang J."/>
            <person name="Ma R."/>
            <person name="Yu S."/>
        </authorList>
    </citation>
    <scope>NUCLEOTIDE SEQUENCE</scope>
    <source>
        <strain evidence="7">LA-IB0</strain>
        <tissue evidence="7">Leaf</tissue>
    </source>
</reference>
<dbReference type="PANTHER" id="PTHR46196">
    <property type="entry name" value="TRANSCRIPTION FACTOR BHLH155-LIKE ISOFORM X1-RELATED"/>
    <property type="match status" value="1"/>
</dbReference>
<dbReference type="PROSITE" id="PS50888">
    <property type="entry name" value="BHLH"/>
    <property type="match status" value="1"/>
</dbReference>
<evidence type="ECO:0000256" key="4">
    <source>
        <dbReference type="ARBA" id="ARBA00023242"/>
    </source>
</evidence>
<dbReference type="GO" id="GO:0046983">
    <property type="term" value="F:protein dimerization activity"/>
    <property type="evidence" value="ECO:0007669"/>
    <property type="project" value="InterPro"/>
</dbReference>
<dbReference type="Pfam" id="PF14215">
    <property type="entry name" value="bHLH-MYC_N"/>
    <property type="match status" value="1"/>
</dbReference>
<name>A0AAV6X2B2_9LAMI</name>
<evidence type="ECO:0000256" key="5">
    <source>
        <dbReference type="SAM" id="MobiDB-lite"/>
    </source>
</evidence>
<dbReference type="PANTHER" id="PTHR46196:SF3">
    <property type="entry name" value="TRANSCRIPTION FACTOR LHW-LIKE ISOFORM X1"/>
    <property type="match status" value="1"/>
</dbReference>
<dbReference type="GO" id="GO:0003700">
    <property type="term" value="F:DNA-binding transcription factor activity"/>
    <property type="evidence" value="ECO:0007669"/>
    <property type="project" value="InterPro"/>
</dbReference>
<comment type="subcellular location">
    <subcellularLocation>
        <location evidence="1">Nucleus</location>
    </subcellularLocation>
</comment>
<dbReference type="InterPro" id="IPR011598">
    <property type="entry name" value="bHLH_dom"/>
</dbReference>
<evidence type="ECO:0000256" key="2">
    <source>
        <dbReference type="ARBA" id="ARBA00023015"/>
    </source>
</evidence>
<evidence type="ECO:0000259" key="6">
    <source>
        <dbReference type="PROSITE" id="PS50888"/>
    </source>
</evidence>
<dbReference type="EMBL" id="WHWC01000009">
    <property type="protein sequence ID" value="KAG8376941.1"/>
    <property type="molecule type" value="Genomic_DNA"/>
</dbReference>
<keyword evidence="4" id="KW-0539">Nucleus</keyword>
<organism evidence="7 8">
    <name type="scientific">Buddleja alternifolia</name>
    <dbReference type="NCBI Taxonomy" id="168488"/>
    <lineage>
        <taxon>Eukaryota</taxon>
        <taxon>Viridiplantae</taxon>
        <taxon>Streptophyta</taxon>
        <taxon>Embryophyta</taxon>
        <taxon>Tracheophyta</taxon>
        <taxon>Spermatophyta</taxon>
        <taxon>Magnoliopsida</taxon>
        <taxon>eudicotyledons</taxon>
        <taxon>Gunneridae</taxon>
        <taxon>Pentapetalae</taxon>
        <taxon>asterids</taxon>
        <taxon>lamiids</taxon>
        <taxon>Lamiales</taxon>
        <taxon>Scrophulariaceae</taxon>
        <taxon>Buddlejeae</taxon>
        <taxon>Buddleja</taxon>
    </lineage>
</organism>
<evidence type="ECO:0000256" key="1">
    <source>
        <dbReference type="ARBA" id="ARBA00004123"/>
    </source>
</evidence>
<feature type="region of interest" description="Disordered" evidence="5">
    <location>
        <begin position="517"/>
        <end position="548"/>
    </location>
</feature>